<dbReference type="RefSeq" id="WP_188679799.1">
    <property type="nucleotide sequence ID" value="NZ_BMGP01000006.1"/>
</dbReference>
<dbReference type="AlphaFoldDB" id="A0A917BBI3"/>
<gene>
    <name evidence="1" type="ORF">GCM10011399_30660</name>
</gene>
<dbReference type="Proteomes" id="UP000598775">
    <property type="component" value="Unassembled WGS sequence"/>
</dbReference>
<sequence length="56" mass="5652">MRTLRTLIFIVVTLAVLAVVLVPLTIAVAHVVPGSPAIVTGPAPDVPGQPAPSFAP</sequence>
<dbReference type="EMBL" id="BMGP01000006">
    <property type="protein sequence ID" value="GGF35517.1"/>
    <property type="molecule type" value="Genomic_DNA"/>
</dbReference>
<comment type="caution">
    <text evidence="1">The sequence shown here is derived from an EMBL/GenBank/DDBJ whole genome shotgun (WGS) entry which is preliminary data.</text>
</comment>
<protein>
    <submittedName>
        <fullName evidence="1">Uncharacterized protein</fullName>
    </submittedName>
</protein>
<accession>A0A917BBI3</accession>
<keyword evidence="2" id="KW-1185">Reference proteome</keyword>
<reference evidence="1 2" key="1">
    <citation type="journal article" date="2014" name="Int. J. Syst. Evol. Microbiol.">
        <title>Complete genome sequence of Corynebacterium casei LMG S-19264T (=DSM 44701T), isolated from a smear-ripened cheese.</title>
        <authorList>
            <consortium name="US DOE Joint Genome Institute (JGI-PGF)"/>
            <person name="Walter F."/>
            <person name="Albersmeier A."/>
            <person name="Kalinowski J."/>
            <person name="Ruckert C."/>
        </authorList>
    </citation>
    <scope>NUCLEOTIDE SEQUENCE [LARGE SCALE GENOMIC DNA]</scope>
    <source>
        <strain evidence="1 2">CGMCC 1.12976</strain>
    </source>
</reference>
<name>A0A917BBI3_9MICO</name>
<evidence type="ECO:0000313" key="1">
    <source>
        <dbReference type="EMBL" id="GGF35517.1"/>
    </source>
</evidence>
<organism evidence="1 2">
    <name type="scientific">Subtercola lobariae</name>
    <dbReference type="NCBI Taxonomy" id="1588641"/>
    <lineage>
        <taxon>Bacteria</taxon>
        <taxon>Bacillati</taxon>
        <taxon>Actinomycetota</taxon>
        <taxon>Actinomycetes</taxon>
        <taxon>Micrococcales</taxon>
        <taxon>Microbacteriaceae</taxon>
        <taxon>Subtercola</taxon>
    </lineage>
</organism>
<proteinExistence type="predicted"/>
<evidence type="ECO:0000313" key="2">
    <source>
        <dbReference type="Proteomes" id="UP000598775"/>
    </source>
</evidence>